<dbReference type="Pfam" id="PF00646">
    <property type="entry name" value="F-box"/>
    <property type="match status" value="1"/>
</dbReference>
<accession>A0A6D2KCY5</accession>
<dbReference type="SUPFAM" id="SSF81383">
    <property type="entry name" value="F-box domain"/>
    <property type="match status" value="1"/>
</dbReference>
<feature type="domain" description="F-box" evidence="1">
    <location>
        <begin position="8"/>
        <end position="45"/>
    </location>
</feature>
<dbReference type="OrthoDB" id="642536at2759"/>
<dbReference type="InterPro" id="IPR036047">
    <property type="entry name" value="F-box-like_dom_sf"/>
</dbReference>
<dbReference type="EMBL" id="CACVBM020001373">
    <property type="protein sequence ID" value="CAA7047340.1"/>
    <property type="molecule type" value="Genomic_DNA"/>
</dbReference>
<proteinExistence type="predicted"/>
<evidence type="ECO:0000313" key="3">
    <source>
        <dbReference type="Proteomes" id="UP000467841"/>
    </source>
</evidence>
<gene>
    <name evidence="2" type="ORF">MERR_LOCUS34575</name>
</gene>
<organism evidence="2 3">
    <name type="scientific">Microthlaspi erraticum</name>
    <dbReference type="NCBI Taxonomy" id="1685480"/>
    <lineage>
        <taxon>Eukaryota</taxon>
        <taxon>Viridiplantae</taxon>
        <taxon>Streptophyta</taxon>
        <taxon>Embryophyta</taxon>
        <taxon>Tracheophyta</taxon>
        <taxon>Spermatophyta</taxon>
        <taxon>Magnoliopsida</taxon>
        <taxon>eudicotyledons</taxon>
        <taxon>Gunneridae</taxon>
        <taxon>Pentapetalae</taxon>
        <taxon>rosids</taxon>
        <taxon>malvids</taxon>
        <taxon>Brassicales</taxon>
        <taxon>Brassicaceae</taxon>
        <taxon>Coluteocarpeae</taxon>
        <taxon>Microthlaspi</taxon>
    </lineage>
</organism>
<dbReference type="Proteomes" id="UP000467841">
    <property type="component" value="Unassembled WGS sequence"/>
</dbReference>
<sequence>MSEIRSGWSNLSPDILRSILEVLSTQDFHRARTVCSNWYSVSRTFTRPLYPWRVVFDKHSTFVHDPGENKTRKIDHPGLNLSNPNHGERISFTSMDVVSLLPVEAIWECFKELTNKNNVSSRNSASCLWINERTRDYVVAWSK</sequence>
<dbReference type="CDD" id="cd09917">
    <property type="entry name" value="F-box_SF"/>
    <property type="match status" value="1"/>
</dbReference>
<name>A0A6D2KCY5_9BRAS</name>
<dbReference type="Gene3D" id="1.20.1280.50">
    <property type="match status" value="1"/>
</dbReference>
<evidence type="ECO:0000313" key="2">
    <source>
        <dbReference type="EMBL" id="CAA7047340.1"/>
    </source>
</evidence>
<dbReference type="InterPro" id="IPR001810">
    <property type="entry name" value="F-box_dom"/>
</dbReference>
<dbReference type="AlphaFoldDB" id="A0A6D2KCY5"/>
<reference evidence="2" key="1">
    <citation type="submission" date="2020-01" db="EMBL/GenBank/DDBJ databases">
        <authorList>
            <person name="Mishra B."/>
        </authorList>
    </citation>
    <scope>NUCLEOTIDE SEQUENCE [LARGE SCALE GENOMIC DNA]</scope>
</reference>
<comment type="caution">
    <text evidence="2">The sequence shown here is derived from an EMBL/GenBank/DDBJ whole genome shotgun (WGS) entry which is preliminary data.</text>
</comment>
<protein>
    <recommendedName>
        <fullName evidence="1">F-box domain-containing protein</fullName>
    </recommendedName>
</protein>
<evidence type="ECO:0000259" key="1">
    <source>
        <dbReference type="Pfam" id="PF00646"/>
    </source>
</evidence>
<keyword evidence="3" id="KW-1185">Reference proteome</keyword>